<feature type="region of interest" description="Disordered" evidence="1">
    <location>
        <begin position="1"/>
        <end position="24"/>
    </location>
</feature>
<dbReference type="Proteomes" id="UP000762676">
    <property type="component" value="Unassembled WGS sequence"/>
</dbReference>
<dbReference type="EMBL" id="BMAT01008446">
    <property type="protein sequence ID" value="GFR85116.1"/>
    <property type="molecule type" value="Genomic_DNA"/>
</dbReference>
<feature type="compositionally biased region" description="Polar residues" evidence="1">
    <location>
        <begin position="125"/>
        <end position="134"/>
    </location>
</feature>
<protein>
    <submittedName>
        <fullName evidence="2">Uncharacterized protein</fullName>
    </submittedName>
</protein>
<feature type="region of interest" description="Disordered" evidence="1">
    <location>
        <begin position="113"/>
        <end position="159"/>
    </location>
</feature>
<name>A0AAV4GKA7_9GAST</name>
<proteinExistence type="predicted"/>
<sequence length="175" mass="19778">MLRALSSARHESFSPIQSVSHGPEDVTVEMDKVTWEMSPHHVMFTSGRPERGSEPLNPTRFDRVRVGGCEKYSLMPSLSWFSSTDNHARSQHNHYTRRAQAAGHANTVRSQLANNNNLQRHRCLNSPSKSTSNRKSMKSGSKDEQSIRGHPRPGKVRDVYYSGELTRNARYVDGT</sequence>
<comment type="caution">
    <text evidence="2">The sequence shown here is derived from an EMBL/GenBank/DDBJ whole genome shotgun (WGS) entry which is preliminary data.</text>
</comment>
<gene>
    <name evidence="2" type="ORF">ElyMa_004165400</name>
</gene>
<evidence type="ECO:0000313" key="3">
    <source>
        <dbReference type="Proteomes" id="UP000762676"/>
    </source>
</evidence>
<reference evidence="2 3" key="1">
    <citation type="journal article" date="2021" name="Elife">
        <title>Chloroplast acquisition without the gene transfer in kleptoplastic sea slugs, Plakobranchus ocellatus.</title>
        <authorList>
            <person name="Maeda T."/>
            <person name="Takahashi S."/>
            <person name="Yoshida T."/>
            <person name="Shimamura S."/>
            <person name="Takaki Y."/>
            <person name="Nagai Y."/>
            <person name="Toyoda A."/>
            <person name="Suzuki Y."/>
            <person name="Arimoto A."/>
            <person name="Ishii H."/>
            <person name="Satoh N."/>
            <person name="Nishiyama T."/>
            <person name="Hasebe M."/>
            <person name="Maruyama T."/>
            <person name="Minagawa J."/>
            <person name="Obokata J."/>
            <person name="Shigenobu S."/>
        </authorList>
    </citation>
    <scope>NUCLEOTIDE SEQUENCE [LARGE SCALE GENOMIC DNA]</scope>
</reference>
<accession>A0AAV4GKA7</accession>
<evidence type="ECO:0000256" key="1">
    <source>
        <dbReference type="SAM" id="MobiDB-lite"/>
    </source>
</evidence>
<evidence type="ECO:0000313" key="2">
    <source>
        <dbReference type="EMBL" id="GFR85116.1"/>
    </source>
</evidence>
<dbReference type="AlphaFoldDB" id="A0AAV4GKA7"/>
<organism evidence="2 3">
    <name type="scientific">Elysia marginata</name>
    <dbReference type="NCBI Taxonomy" id="1093978"/>
    <lineage>
        <taxon>Eukaryota</taxon>
        <taxon>Metazoa</taxon>
        <taxon>Spiralia</taxon>
        <taxon>Lophotrochozoa</taxon>
        <taxon>Mollusca</taxon>
        <taxon>Gastropoda</taxon>
        <taxon>Heterobranchia</taxon>
        <taxon>Euthyneura</taxon>
        <taxon>Panpulmonata</taxon>
        <taxon>Sacoglossa</taxon>
        <taxon>Placobranchoidea</taxon>
        <taxon>Plakobranchidae</taxon>
        <taxon>Elysia</taxon>
    </lineage>
</organism>
<keyword evidence="3" id="KW-1185">Reference proteome</keyword>